<gene>
    <name evidence="9" type="ORF">SAMN06265795_11564</name>
</gene>
<proteinExistence type="inferred from homology"/>
<evidence type="ECO:0000256" key="6">
    <source>
        <dbReference type="ARBA" id="ARBA00023136"/>
    </source>
</evidence>
<evidence type="ECO:0000313" key="10">
    <source>
        <dbReference type="Proteomes" id="UP000198284"/>
    </source>
</evidence>
<name>A0A239KBR7_9BURK</name>
<evidence type="ECO:0000256" key="4">
    <source>
        <dbReference type="ARBA" id="ARBA00022692"/>
    </source>
</evidence>
<keyword evidence="5 7" id="KW-1133">Transmembrane helix</keyword>
<keyword evidence="3 7" id="KW-1003">Cell membrane</keyword>
<evidence type="ECO:0000256" key="1">
    <source>
        <dbReference type="ARBA" id="ARBA00004651"/>
    </source>
</evidence>
<feature type="transmembrane region" description="Helical" evidence="7">
    <location>
        <begin position="21"/>
        <end position="48"/>
    </location>
</feature>
<feature type="transmembrane region" description="Helical" evidence="7">
    <location>
        <begin position="54"/>
        <end position="79"/>
    </location>
</feature>
<dbReference type="PANTHER" id="PTHR30353">
    <property type="entry name" value="INNER MEMBRANE PROTEIN DEDA-RELATED"/>
    <property type="match status" value="1"/>
</dbReference>
<dbReference type="InterPro" id="IPR032816">
    <property type="entry name" value="VTT_dom"/>
</dbReference>
<evidence type="ECO:0000259" key="8">
    <source>
        <dbReference type="Pfam" id="PF09335"/>
    </source>
</evidence>
<dbReference type="RefSeq" id="WP_089400813.1">
    <property type="nucleotide sequence ID" value="NZ_FZOT01000015.1"/>
</dbReference>
<comment type="similarity">
    <text evidence="2 7">Belongs to the DedA family.</text>
</comment>
<dbReference type="Pfam" id="PF09335">
    <property type="entry name" value="VTT_dom"/>
    <property type="match status" value="1"/>
</dbReference>
<evidence type="ECO:0000313" key="9">
    <source>
        <dbReference type="EMBL" id="SNT15113.1"/>
    </source>
</evidence>
<dbReference type="GO" id="GO:0005886">
    <property type="term" value="C:plasma membrane"/>
    <property type="evidence" value="ECO:0007669"/>
    <property type="project" value="UniProtKB-SubCell"/>
</dbReference>
<keyword evidence="4 7" id="KW-0812">Transmembrane</keyword>
<evidence type="ECO:0000256" key="3">
    <source>
        <dbReference type="ARBA" id="ARBA00022475"/>
    </source>
</evidence>
<comment type="subcellular location">
    <subcellularLocation>
        <location evidence="1 7">Cell membrane</location>
        <topology evidence="1 7">Multi-pass membrane protein</topology>
    </subcellularLocation>
</comment>
<evidence type="ECO:0000256" key="5">
    <source>
        <dbReference type="ARBA" id="ARBA00022989"/>
    </source>
</evidence>
<dbReference type="Proteomes" id="UP000198284">
    <property type="component" value="Unassembled WGS sequence"/>
</dbReference>
<dbReference type="OrthoDB" id="9813426at2"/>
<organism evidence="9 10">
    <name type="scientific">Noviherbaspirillum humi</name>
    <dbReference type="NCBI Taxonomy" id="1688639"/>
    <lineage>
        <taxon>Bacteria</taxon>
        <taxon>Pseudomonadati</taxon>
        <taxon>Pseudomonadota</taxon>
        <taxon>Betaproteobacteria</taxon>
        <taxon>Burkholderiales</taxon>
        <taxon>Oxalobacteraceae</taxon>
        <taxon>Noviherbaspirillum</taxon>
    </lineage>
</organism>
<keyword evidence="6 7" id="KW-0472">Membrane</keyword>
<dbReference type="InterPro" id="IPR032818">
    <property type="entry name" value="DedA-like"/>
</dbReference>
<feature type="transmembrane region" description="Helical" evidence="7">
    <location>
        <begin position="187"/>
        <end position="208"/>
    </location>
</feature>
<feature type="domain" description="VTT" evidence="8">
    <location>
        <begin position="48"/>
        <end position="172"/>
    </location>
</feature>
<keyword evidence="10" id="KW-1185">Reference proteome</keyword>
<dbReference type="EMBL" id="FZOT01000015">
    <property type="protein sequence ID" value="SNT15113.1"/>
    <property type="molecule type" value="Genomic_DNA"/>
</dbReference>
<accession>A0A239KBR7</accession>
<feature type="transmembrane region" description="Helical" evidence="7">
    <location>
        <begin position="154"/>
        <end position="175"/>
    </location>
</feature>
<dbReference type="AlphaFoldDB" id="A0A239KBR7"/>
<reference evidence="9 10" key="1">
    <citation type="submission" date="2017-06" db="EMBL/GenBank/DDBJ databases">
        <authorList>
            <person name="Kim H.J."/>
            <person name="Triplett B.A."/>
        </authorList>
    </citation>
    <scope>NUCLEOTIDE SEQUENCE [LARGE SCALE GENOMIC DNA]</scope>
    <source>
        <strain evidence="9 10">U15</strain>
    </source>
</reference>
<sequence>MDFMQFLDMFLHVDKYLGQFIAQYGTMIYAVLFAIVFCETGLVVMPFLPGDTLLFIAGAFCATGSMNAGLLIVLLLIAATGGNTVNYWIGKAIGQRVFTHDYRWLDKAALQKTHAFYENHGGKTIILARFVPIVRTFAPFVAGVSAMTFAKFQFFNFVGAALWVIGLVAGGYFFGNIPIIRDHLNTIVLIGVGAAVVPLALGGMWRLMGKLARGAR</sequence>
<protein>
    <submittedName>
        <fullName evidence="9">Membrane-associated protein</fullName>
    </submittedName>
</protein>
<dbReference type="PANTHER" id="PTHR30353:SF0">
    <property type="entry name" value="TRANSMEMBRANE PROTEIN"/>
    <property type="match status" value="1"/>
</dbReference>
<evidence type="ECO:0000256" key="2">
    <source>
        <dbReference type="ARBA" id="ARBA00010792"/>
    </source>
</evidence>
<evidence type="ECO:0000256" key="7">
    <source>
        <dbReference type="RuleBase" id="RU367016"/>
    </source>
</evidence>